<keyword evidence="5 6" id="KW-0456">Lyase</keyword>
<evidence type="ECO:0000256" key="5">
    <source>
        <dbReference type="ARBA" id="ARBA00023239"/>
    </source>
</evidence>
<evidence type="ECO:0000256" key="3">
    <source>
        <dbReference type="ARBA" id="ARBA00022723"/>
    </source>
</evidence>
<comment type="cofactor">
    <cofactor evidence="1 6">
        <name>Mg(2+)</name>
        <dbReference type="ChEBI" id="CHEBI:18420"/>
    </cofactor>
</comment>
<dbReference type="PANTHER" id="PTHR35201">
    <property type="entry name" value="TERPENE SYNTHASE"/>
    <property type="match status" value="1"/>
</dbReference>
<organism evidence="7 8">
    <name type="scientific">Cerrena zonata</name>
    <dbReference type="NCBI Taxonomy" id="2478898"/>
    <lineage>
        <taxon>Eukaryota</taxon>
        <taxon>Fungi</taxon>
        <taxon>Dikarya</taxon>
        <taxon>Basidiomycota</taxon>
        <taxon>Agaricomycotina</taxon>
        <taxon>Agaricomycetes</taxon>
        <taxon>Polyporales</taxon>
        <taxon>Cerrenaceae</taxon>
        <taxon>Cerrena</taxon>
    </lineage>
</organism>
<accession>A0AAW0G6U3</accession>
<dbReference type="Pfam" id="PF19086">
    <property type="entry name" value="Terpene_syn_C_2"/>
    <property type="match status" value="1"/>
</dbReference>
<dbReference type="Proteomes" id="UP001385951">
    <property type="component" value="Unassembled WGS sequence"/>
</dbReference>
<evidence type="ECO:0000256" key="1">
    <source>
        <dbReference type="ARBA" id="ARBA00001946"/>
    </source>
</evidence>
<dbReference type="EC" id="4.2.3.-" evidence="6"/>
<dbReference type="AlphaFoldDB" id="A0AAW0G6U3"/>
<keyword evidence="4 6" id="KW-0460">Magnesium</keyword>
<dbReference type="SFLD" id="SFLDS00005">
    <property type="entry name" value="Isoprenoid_Synthase_Type_I"/>
    <property type="match status" value="1"/>
</dbReference>
<evidence type="ECO:0000256" key="6">
    <source>
        <dbReference type="RuleBase" id="RU366034"/>
    </source>
</evidence>
<gene>
    <name evidence="7" type="ORF">QCA50_007759</name>
</gene>
<dbReference type="SUPFAM" id="SSF48576">
    <property type="entry name" value="Terpenoid synthases"/>
    <property type="match status" value="1"/>
</dbReference>
<dbReference type="GO" id="GO:0010333">
    <property type="term" value="F:terpene synthase activity"/>
    <property type="evidence" value="ECO:0007669"/>
    <property type="project" value="InterPro"/>
</dbReference>
<reference evidence="7 8" key="1">
    <citation type="submission" date="2022-09" db="EMBL/GenBank/DDBJ databases">
        <authorList>
            <person name="Palmer J.M."/>
        </authorList>
    </citation>
    <scope>NUCLEOTIDE SEQUENCE [LARGE SCALE GENOMIC DNA]</scope>
    <source>
        <strain evidence="7 8">DSM 7382</strain>
    </source>
</reference>
<proteinExistence type="inferred from homology"/>
<dbReference type="SFLD" id="SFLDG01020">
    <property type="entry name" value="Terpene_Cyclase_Like_2"/>
    <property type="match status" value="1"/>
</dbReference>
<dbReference type="GO" id="GO:0008299">
    <property type="term" value="P:isoprenoid biosynthetic process"/>
    <property type="evidence" value="ECO:0007669"/>
    <property type="project" value="UniProtKB-ARBA"/>
</dbReference>
<dbReference type="InterPro" id="IPR008949">
    <property type="entry name" value="Isoprenoid_synthase_dom_sf"/>
</dbReference>
<dbReference type="EMBL" id="JASBNA010000009">
    <property type="protein sequence ID" value="KAK7689068.1"/>
    <property type="molecule type" value="Genomic_DNA"/>
</dbReference>
<evidence type="ECO:0000313" key="7">
    <source>
        <dbReference type="EMBL" id="KAK7689068.1"/>
    </source>
</evidence>
<dbReference type="Gene3D" id="1.10.600.10">
    <property type="entry name" value="Farnesyl Diphosphate Synthase"/>
    <property type="match status" value="1"/>
</dbReference>
<dbReference type="InterPro" id="IPR034686">
    <property type="entry name" value="Terpene_cyclase-like_2"/>
</dbReference>
<evidence type="ECO:0000256" key="4">
    <source>
        <dbReference type="ARBA" id="ARBA00022842"/>
    </source>
</evidence>
<protein>
    <recommendedName>
        <fullName evidence="6">Terpene synthase</fullName>
        <ecNumber evidence="6">4.2.3.-</ecNumber>
    </recommendedName>
</protein>
<keyword evidence="8" id="KW-1185">Reference proteome</keyword>
<comment type="caution">
    <text evidence="7">The sequence shown here is derived from an EMBL/GenBank/DDBJ whole genome shotgun (WGS) entry which is preliminary data.</text>
</comment>
<keyword evidence="3 6" id="KW-0479">Metal-binding</keyword>
<dbReference type="GO" id="GO:0046872">
    <property type="term" value="F:metal ion binding"/>
    <property type="evidence" value="ECO:0007669"/>
    <property type="project" value="UniProtKB-KW"/>
</dbReference>
<comment type="similarity">
    <text evidence="2 6">Belongs to the terpene synthase family.</text>
</comment>
<sequence length="355" mass="41428">MPWTSEREEQTSLPHSQWPRLSFYPTFFAKCPYTLRVSPHRDTLTRKSQEWILSQAKLSPERQAKFLQTEAGVLTAYCYPDADYSRLQVISDWMEWVICIDDWTDEFDEKETESLGSCIMNCLRDPHGYQTDKAAGRLIKDYSARFLEDSKPNCARRFVEAMDLFLKAVTEQAAHRQKGHTPDMESYISLRRDSSASRPCYVLIEYANRIDLPDEVIEHPLIRSMEHAINDWASWTNDIFSYKKEHALGDTHNLICVIMKERDLELQPAMKVAEELCMKCIQDLERDRAALPSWGPEIDRQVKVYVQGLQEWIVGSLYWSFACKRYFGTEGEVVKQNRTLNLSTQKKESRAHNSM</sequence>
<dbReference type="PANTHER" id="PTHR35201:SF4">
    <property type="entry name" value="BETA-PINACENE SYNTHASE-RELATED"/>
    <property type="match status" value="1"/>
</dbReference>
<evidence type="ECO:0000256" key="2">
    <source>
        <dbReference type="ARBA" id="ARBA00006333"/>
    </source>
</evidence>
<evidence type="ECO:0000313" key="8">
    <source>
        <dbReference type="Proteomes" id="UP001385951"/>
    </source>
</evidence>
<name>A0AAW0G6U3_9APHY</name>